<dbReference type="EMBL" id="PUHW01000010">
    <property type="protein sequence ID" value="KAG0691025.1"/>
    <property type="molecule type" value="Genomic_DNA"/>
</dbReference>
<feature type="compositionally biased region" description="Polar residues" evidence="8">
    <location>
        <begin position="405"/>
        <end position="418"/>
    </location>
</feature>
<accession>A0A9P7BHV2</accession>
<dbReference type="PANTHER" id="PTHR21646:SF95">
    <property type="entry name" value="UBIQUITIN CARBOXYL-TERMINAL HYDROLASE 4-RELATED"/>
    <property type="match status" value="1"/>
</dbReference>
<dbReference type="Proteomes" id="UP000697127">
    <property type="component" value="Unassembled WGS sequence"/>
</dbReference>
<evidence type="ECO:0000256" key="5">
    <source>
        <dbReference type="ARBA" id="ARBA00022801"/>
    </source>
</evidence>
<dbReference type="InterPro" id="IPR028889">
    <property type="entry name" value="USP"/>
</dbReference>
<dbReference type="SUPFAM" id="SSF54001">
    <property type="entry name" value="Cysteine proteinases"/>
    <property type="match status" value="1"/>
</dbReference>
<evidence type="ECO:0000313" key="11">
    <source>
        <dbReference type="Proteomes" id="UP000697127"/>
    </source>
</evidence>
<gene>
    <name evidence="10" type="primary">DOA4</name>
    <name evidence="10" type="ORF">C6P40_000072</name>
</gene>
<dbReference type="Gene3D" id="3.90.70.10">
    <property type="entry name" value="Cysteine proteinases"/>
    <property type="match status" value="1"/>
</dbReference>
<comment type="similarity">
    <text evidence="2 7">Belongs to the peptidase C19 family.</text>
</comment>
<keyword evidence="11" id="KW-1185">Reference proteome</keyword>
<evidence type="ECO:0000256" key="4">
    <source>
        <dbReference type="ARBA" id="ARBA00022786"/>
    </source>
</evidence>
<dbReference type="InterPro" id="IPR001394">
    <property type="entry name" value="Peptidase_C19_UCH"/>
</dbReference>
<evidence type="ECO:0000256" key="1">
    <source>
        <dbReference type="ARBA" id="ARBA00000707"/>
    </source>
</evidence>
<evidence type="ECO:0000259" key="9">
    <source>
        <dbReference type="PROSITE" id="PS50235"/>
    </source>
</evidence>
<evidence type="ECO:0000256" key="2">
    <source>
        <dbReference type="ARBA" id="ARBA00009085"/>
    </source>
</evidence>
<dbReference type="PROSITE" id="PS50235">
    <property type="entry name" value="USP_3"/>
    <property type="match status" value="1"/>
</dbReference>
<sequence>METPNTNVLQSSLKKQLKNMDFVFKSLNEKAQERLQNTSHNLNSKPVAITFIQNEIQRFLEIVEQISRTSYDAVGLDKIKEAYCNYVCARDLLDRHIKDNSDNMSNINNINNVISMNLIYLDDLNQLDKILNDNLWYFKNIKEYIAKSSTNSFQSNVQSRFNSLLNGGNQIIEKSKLIENTTNMTSLTPNLSKMNIIPPLQTPVHPPIIPTRPRILSPSPTPSDNPDISLLNIYAQRRFITVDDLMEIYRRFQDSVLLIDFRPRLKFEADHISFFTNIVNIDPISVKPTYIVQDVINSSLLLSSIKDIETFSKVSQYELVIIIDQSSIHAKVDQDTMRFVAILDEKNDDIQYKLKRKPLILDGGFDDWTYFMNNQNGPVFNQQRQQHQQQNQNQNQNQAPVSPIMHSSTLNTASPLSGNNILNSRKNYIHTKPYISRSPSPTGFNNTYSNNFSAFSNQNIVDQKLFPVGNLSTKPRSSSPVRPIYVPSIKPNNIQISAKNTFLTNLNNPLAQVSALSIPLRSQSPTKSPNIVSGLFNLGNSCYMNSSLQCLIGTKILTNYLLQDSYQQYVAKSSKLGSGGRLTNEYHNLAKLMLANTIKKVATNPRVFKKMVGSINSSFNNCDQQDSAEFLHFILDTIHEDLNFSSDKNALPAISDNDEANRETLSLRVASAIEWERYLKTDFSAVIDTFAGQYASRLECGICHKTSTTYIPYNMLSVPVPNLRKNLDLYDCINTFVSPEILTKDNAWKCPRCKKDVETKKQLTITRLPKILILHLERFSFVGSMIGGKFIKNSSIINIPLKLSMKKYWPQVQTEYEREQLRKFPSRGQEPGDWAYRLYGIVRHYGTLDGGHYIAEVMKEGRWIKFDDEKLKFSETMGKSPETDGSAYILFYEKIP</sequence>
<name>A0A9P7BHV2_9ASCO</name>
<keyword evidence="4 7" id="KW-0833">Ubl conjugation pathway</keyword>
<evidence type="ECO:0000256" key="8">
    <source>
        <dbReference type="SAM" id="MobiDB-lite"/>
    </source>
</evidence>
<keyword evidence="3 7" id="KW-0645">Protease</keyword>
<evidence type="ECO:0000256" key="6">
    <source>
        <dbReference type="ARBA" id="ARBA00022807"/>
    </source>
</evidence>
<feature type="compositionally biased region" description="Low complexity" evidence="8">
    <location>
        <begin position="382"/>
        <end position="398"/>
    </location>
</feature>
<dbReference type="GO" id="GO:0016579">
    <property type="term" value="P:protein deubiquitination"/>
    <property type="evidence" value="ECO:0007669"/>
    <property type="project" value="InterPro"/>
</dbReference>
<comment type="catalytic activity">
    <reaction evidence="1 7">
        <text>Thiol-dependent hydrolysis of ester, thioester, amide, peptide and isopeptide bonds formed by the C-terminal Gly of ubiquitin (a 76-residue protein attached to proteins as an intracellular targeting signal).</text>
        <dbReference type="EC" id="3.4.19.12"/>
    </reaction>
</comment>
<dbReference type="AlphaFoldDB" id="A0A9P7BHV2"/>
<organism evidence="10 11">
    <name type="scientific">Pichia californica</name>
    <dbReference type="NCBI Taxonomy" id="460514"/>
    <lineage>
        <taxon>Eukaryota</taxon>
        <taxon>Fungi</taxon>
        <taxon>Dikarya</taxon>
        <taxon>Ascomycota</taxon>
        <taxon>Saccharomycotina</taxon>
        <taxon>Pichiomycetes</taxon>
        <taxon>Pichiales</taxon>
        <taxon>Pichiaceae</taxon>
        <taxon>Pichia</taxon>
    </lineage>
</organism>
<proteinExistence type="inferred from homology"/>
<dbReference type="PROSITE" id="PS00972">
    <property type="entry name" value="USP_1"/>
    <property type="match status" value="1"/>
</dbReference>
<dbReference type="InterPro" id="IPR018200">
    <property type="entry name" value="USP_CS"/>
</dbReference>
<evidence type="ECO:0000256" key="7">
    <source>
        <dbReference type="RuleBase" id="RU366025"/>
    </source>
</evidence>
<dbReference type="PANTHER" id="PTHR21646">
    <property type="entry name" value="UBIQUITIN CARBOXYL-TERMINAL HYDROLASE"/>
    <property type="match status" value="1"/>
</dbReference>
<keyword evidence="5 7" id="KW-0378">Hydrolase</keyword>
<dbReference type="SUPFAM" id="SSF52821">
    <property type="entry name" value="Rhodanese/Cell cycle control phosphatase"/>
    <property type="match status" value="1"/>
</dbReference>
<evidence type="ECO:0000313" key="10">
    <source>
        <dbReference type="EMBL" id="KAG0691025.1"/>
    </source>
</evidence>
<keyword evidence="6 7" id="KW-0788">Thiol protease</keyword>
<dbReference type="Pfam" id="PF00443">
    <property type="entry name" value="UCH"/>
    <property type="match status" value="1"/>
</dbReference>
<dbReference type="PROSITE" id="PS00973">
    <property type="entry name" value="USP_2"/>
    <property type="match status" value="1"/>
</dbReference>
<dbReference type="GO" id="GO:0006508">
    <property type="term" value="P:proteolysis"/>
    <property type="evidence" value="ECO:0007669"/>
    <property type="project" value="UniProtKB-KW"/>
</dbReference>
<dbReference type="CDD" id="cd02674">
    <property type="entry name" value="Peptidase_C19R"/>
    <property type="match status" value="1"/>
</dbReference>
<dbReference type="InterPro" id="IPR038765">
    <property type="entry name" value="Papain-like_cys_pep_sf"/>
</dbReference>
<feature type="domain" description="USP" evidence="9">
    <location>
        <begin position="533"/>
        <end position="895"/>
    </location>
</feature>
<dbReference type="GO" id="GO:0004843">
    <property type="term" value="F:cysteine-type deubiquitinase activity"/>
    <property type="evidence" value="ECO:0007669"/>
    <property type="project" value="UniProtKB-UniRule"/>
</dbReference>
<dbReference type="InterPro" id="IPR050185">
    <property type="entry name" value="Ub_carboxyl-term_hydrolase"/>
</dbReference>
<protein>
    <recommendedName>
        <fullName evidence="7">Ubiquitin carboxyl-terminal hydrolase</fullName>
        <ecNumber evidence="7">3.4.19.12</ecNumber>
    </recommendedName>
</protein>
<reference evidence="10" key="1">
    <citation type="submission" date="2020-11" db="EMBL/GenBank/DDBJ databases">
        <title>Kefir isolates.</title>
        <authorList>
            <person name="Marcisauskas S."/>
            <person name="Kim Y."/>
            <person name="Blasche S."/>
        </authorList>
    </citation>
    <scope>NUCLEOTIDE SEQUENCE</scope>
    <source>
        <strain evidence="10">Olga-1</strain>
    </source>
</reference>
<feature type="region of interest" description="Disordered" evidence="8">
    <location>
        <begin position="382"/>
        <end position="418"/>
    </location>
</feature>
<comment type="caution">
    <text evidence="10">The sequence shown here is derived from an EMBL/GenBank/DDBJ whole genome shotgun (WGS) entry which is preliminary data.</text>
</comment>
<evidence type="ECO:0000256" key="3">
    <source>
        <dbReference type="ARBA" id="ARBA00022670"/>
    </source>
</evidence>
<dbReference type="InterPro" id="IPR036873">
    <property type="entry name" value="Rhodanese-like_dom_sf"/>
</dbReference>
<dbReference type="EC" id="3.4.19.12" evidence="7"/>
<dbReference type="Gene3D" id="3.40.250.10">
    <property type="entry name" value="Rhodanese-like domain"/>
    <property type="match status" value="1"/>
</dbReference>